<evidence type="ECO:0000256" key="2">
    <source>
        <dbReference type="ARBA" id="ARBA00022741"/>
    </source>
</evidence>
<organism evidence="6">
    <name type="scientific">uncultured Gemmatimonadaceae bacterium</name>
    <dbReference type="NCBI Taxonomy" id="246130"/>
    <lineage>
        <taxon>Bacteria</taxon>
        <taxon>Pseudomonadati</taxon>
        <taxon>Gemmatimonadota</taxon>
        <taxon>Gemmatimonadia</taxon>
        <taxon>Gemmatimonadales</taxon>
        <taxon>Gemmatimonadaceae</taxon>
        <taxon>environmental samples</taxon>
    </lineage>
</organism>
<dbReference type="GO" id="GO:0005524">
    <property type="term" value="F:ATP binding"/>
    <property type="evidence" value="ECO:0007669"/>
    <property type="project" value="UniProtKB-KW"/>
</dbReference>
<dbReference type="GO" id="GO:0016887">
    <property type="term" value="F:ATP hydrolysis activity"/>
    <property type="evidence" value="ECO:0007669"/>
    <property type="project" value="InterPro"/>
</dbReference>
<sequence>MHPMPSSAPTSAAVPVSSYTNASQPAPPDIRVLGLTKRFAAPRSWRETIVHPLRRSYVTSVHDVSFEVRRGEFFGLLGPNGAGKTTLFRLLSAAVIPDEGTAIVAGHDVVKSPSKVRRALTPVLASDRTLNWRLSARENLRLYAVLFGLHGRAAAERIEEVLALVHLQDVGEKMLGTFSSGMAQRLSLARAFLTRPSILLLDEPTRSLDPVSARDLRQFLRDEVCHRQGCTIILATHSADEALGGLCDRVAVMNRGEVLAVGSAAQLQTQFGDDRYRLHVPDGAHPAFAALVAAGAAVVVEPLGPEEGGWHRVDLIIRGGEPQAAAALAMLVQNGVAVSRFERLELSLADLIERVIRAAGRDRPAGRSDA</sequence>
<dbReference type="InterPro" id="IPR017871">
    <property type="entry name" value="ABC_transporter-like_CS"/>
</dbReference>
<dbReference type="InterPro" id="IPR050763">
    <property type="entry name" value="ABC_transporter_ATP-binding"/>
</dbReference>
<dbReference type="SUPFAM" id="SSF52540">
    <property type="entry name" value="P-loop containing nucleoside triphosphate hydrolases"/>
    <property type="match status" value="1"/>
</dbReference>
<feature type="compositionally biased region" description="Low complexity" evidence="4">
    <location>
        <begin position="1"/>
        <end position="18"/>
    </location>
</feature>
<dbReference type="PROSITE" id="PS00211">
    <property type="entry name" value="ABC_TRANSPORTER_1"/>
    <property type="match status" value="1"/>
</dbReference>
<protein>
    <submittedName>
        <fullName evidence="6">Efflux ABC transporter, ATP-binding protein</fullName>
    </submittedName>
</protein>
<evidence type="ECO:0000256" key="1">
    <source>
        <dbReference type="ARBA" id="ARBA00022448"/>
    </source>
</evidence>
<reference evidence="6" key="1">
    <citation type="submission" date="2020-02" db="EMBL/GenBank/DDBJ databases">
        <authorList>
            <person name="Meier V. D."/>
        </authorList>
    </citation>
    <scope>NUCLEOTIDE SEQUENCE</scope>
    <source>
        <strain evidence="6">AVDCRST_MAG11</strain>
    </source>
</reference>
<dbReference type="InterPro" id="IPR027417">
    <property type="entry name" value="P-loop_NTPase"/>
</dbReference>
<name>A0A6J4MK94_9BACT</name>
<proteinExistence type="predicted"/>
<dbReference type="EMBL" id="CADCTU010000888">
    <property type="protein sequence ID" value="CAA9361642.1"/>
    <property type="molecule type" value="Genomic_DNA"/>
</dbReference>
<gene>
    <name evidence="6" type="ORF">AVDCRST_MAG11-4161</name>
</gene>
<dbReference type="Pfam" id="PF00005">
    <property type="entry name" value="ABC_tran"/>
    <property type="match status" value="1"/>
</dbReference>
<accession>A0A6J4MK94</accession>
<keyword evidence="3 6" id="KW-0067">ATP-binding</keyword>
<dbReference type="PANTHER" id="PTHR42711">
    <property type="entry name" value="ABC TRANSPORTER ATP-BINDING PROTEIN"/>
    <property type="match status" value="1"/>
</dbReference>
<dbReference type="InterPro" id="IPR003439">
    <property type="entry name" value="ABC_transporter-like_ATP-bd"/>
</dbReference>
<dbReference type="Gene3D" id="3.40.50.300">
    <property type="entry name" value="P-loop containing nucleotide triphosphate hydrolases"/>
    <property type="match status" value="1"/>
</dbReference>
<dbReference type="InterPro" id="IPR003593">
    <property type="entry name" value="AAA+_ATPase"/>
</dbReference>
<evidence type="ECO:0000313" key="6">
    <source>
        <dbReference type="EMBL" id="CAA9361642.1"/>
    </source>
</evidence>
<dbReference type="AlphaFoldDB" id="A0A6J4MK94"/>
<evidence type="ECO:0000256" key="4">
    <source>
        <dbReference type="SAM" id="MobiDB-lite"/>
    </source>
</evidence>
<evidence type="ECO:0000256" key="3">
    <source>
        <dbReference type="ARBA" id="ARBA00022840"/>
    </source>
</evidence>
<dbReference type="SMART" id="SM00382">
    <property type="entry name" value="AAA"/>
    <property type="match status" value="1"/>
</dbReference>
<feature type="region of interest" description="Disordered" evidence="4">
    <location>
        <begin position="1"/>
        <end position="27"/>
    </location>
</feature>
<evidence type="ECO:0000259" key="5">
    <source>
        <dbReference type="PROSITE" id="PS50893"/>
    </source>
</evidence>
<feature type="domain" description="ABC transporter" evidence="5">
    <location>
        <begin position="30"/>
        <end position="280"/>
    </location>
</feature>
<keyword evidence="1" id="KW-0813">Transport</keyword>
<keyword evidence="2" id="KW-0547">Nucleotide-binding</keyword>
<dbReference type="PROSITE" id="PS50893">
    <property type="entry name" value="ABC_TRANSPORTER_2"/>
    <property type="match status" value="1"/>
</dbReference>
<dbReference type="PANTHER" id="PTHR42711:SF18">
    <property type="entry name" value="ABC TRANSPORTER, ATP-BINDING PROTEIN"/>
    <property type="match status" value="1"/>
</dbReference>